<organism evidence="4 5">
    <name type="scientific">Salimicrobium halophilum</name>
    <dbReference type="NCBI Taxonomy" id="86666"/>
    <lineage>
        <taxon>Bacteria</taxon>
        <taxon>Bacillati</taxon>
        <taxon>Bacillota</taxon>
        <taxon>Bacilli</taxon>
        <taxon>Bacillales</taxon>
        <taxon>Bacillaceae</taxon>
        <taxon>Salimicrobium</taxon>
    </lineage>
</organism>
<dbReference type="Gene3D" id="3.30.1320.10">
    <property type="match status" value="1"/>
</dbReference>
<dbReference type="GO" id="GO:0005737">
    <property type="term" value="C:cytoplasm"/>
    <property type="evidence" value="ECO:0007669"/>
    <property type="project" value="UniProtKB-ARBA"/>
</dbReference>
<dbReference type="OrthoDB" id="9807878at2"/>
<proteinExistence type="inferred from homology"/>
<dbReference type="AlphaFoldDB" id="A0A1G8QCX2"/>
<dbReference type="SUPFAM" id="SSF54565">
    <property type="entry name" value="Ribosomal protein S16"/>
    <property type="match status" value="1"/>
</dbReference>
<dbReference type="PANTHER" id="PTHR12919:SF20">
    <property type="entry name" value="SMALL RIBOSOMAL SUBUNIT PROTEIN BS16M"/>
    <property type="match status" value="1"/>
</dbReference>
<dbReference type="Pfam" id="PF00886">
    <property type="entry name" value="Ribosomal_S16"/>
    <property type="match status" value="1"/>
</dbReference>
<dbReference type="PANTHER" id="PTHR12919">
    <property type="entry name" value="30S RIBOSOMAL PROTEIN S16"/>
    <property type="match status" value="1"/>
</dbReference>
<accession>A0A1G8QCX2</accession>
<dbReference type="InterPro" id="IPR023803">
    <property type="entry name" value="Ribosomal_bS16_dom_sf"/>
</dbReference>
<dbReference type="InterPro" id="IPR000307">
    <property type="entry name" value="Ribosomal_bS16"/>
</dbReference>
<name>A0A1G8QCX2_9BACI</name>
<keyword evidence="5" id="KW-1185">Reference proteome</keyword>
<keyword evidence="1 3" id="KW-0689">Ribosomal protein</keyword>
<dbReference type="GO" id="GO:0003735">
    <property type="term" value="F:structural constituent of ribosome"/>
    <property type="evidence" value="ECO:0007669"/>
    <property type="project" value="InterPro"/>
</dbReference>
<evidence type="ECO:0000256" key="1">
    <source>
        <dbReference type="ARBA" id="ARBA00022980"/>
    </source>
</evidence>
<sequence>MAVKIRLKRMGAKRNPFYRVVVADSRSPRDGRIIEQIGTYNPVANPVEVNIDQEKALQWMTDGAQPSDTVRNLFSKEGIMKQFHDKKNQK</sequence>
<keyword evidence="2 3" id="KW-0687">Ribonucleoprotein</keyword>
<dbReference type="GO" id="GO:0006412">
    <property type="term" value="P:translation"/>
    <property type="evidence" value="ECO:0007669"/>
    <property type="project" value="UniProtKB-UniRule"/>
</dbReference>
<evidence type="ECO:0000256" key="3">
    <source>
        <dbReference type="HAMAP-Rule" id="MF_00385"/>
    </source>
</evidence>
<dbReference type="RefSeq" id="WP_093191762.1">
    <property type="nucleotide sequence ID" value="NZ_FNEV01000001.1"/>
</dbReference>
<dbReference type="EMBL" id="FNEV01000001">
    <property type="protein sequence ID" value="SDJ02413.1"/>
    <property type="molecule type" value="Genomic_DNA"/>
</dbReference>
<dbReference type="NCBIfam" id="TIGR00002">
    <property type="entry name" value="S16"/>
    <property type="match status" value="1"/>
</dbReference>
<evidence type="ECO:0000313" key="5">
    <source>
        <dbReference type="Proteomes" id="UP000199225"/>
    </source>
</evidence>
<reference evidence="5" key="1">
    <citation type="submission" date="2016-10" db="EMBL/GenBank/DDBJ databases">
        <authorList>
            <person name="Varghese N."/>
            <person name="Submissions S."/>
        </authorList>
    </citation>
    <scope>NUCLEOTIDE SEQUENCE [LARGE SCALE GENOMIC DNA]</scope>
    <source>
        <strain evidence="5">DSM 4771</strain>
    </source>
</reference>
<dbReference type="PROSITE" id="PS00732">
    <property type="entry name" value="RIBOSOMAL_S16"/>
    <property type="match status" value="1"/>
</dbReference>
<evidence type="ECO:0000313" key="4">
    <source>
        <dbReference type="EMBL" id="SDJ02413.1"/>
    </source>
</evidence>
<dbReference type="FunFam" id="3.30.1320.10:FF:000002">
    <property type="entry name" value="30S ribosomal protein S16"/>
    <property type="match status" value="1"/>
</dbReference>
<dbReference type="HAMAP" id="MF_00385">
    <property type="entry name" value="Ribosomal_bS16"/>
    <property type="match status" value="1"/>
</dbReference>
<protein>
    <recommendedName>
        <fullName evidence="3">Small ribosomal subunit protein bS16</fullName>
    </recommendedName>
</protein>
<dbReference type="Proteomes" id="UP000199225">
    <property type="component" value="Unassembled WGS sequence"/>
</dbReference>
<dbReference type="InterPro" id="IPR020592">
    <property type="entry name" value="Ribosomal_bS16_CS"/>
</dbReference>
<dbReference type="GO" id="GO:0015935">
    <property type="term" value="C:small ribosomal subunit"/>
    <property type="evidence" value="ECO:0007669"/>
    <property type="project" value="TreeGrafter"/>
</dbReference>
<dbReference type="STRING" id="86666.SAMN04490247_0531"/>
<gene>
    <name evidence="3" type="primary">rpsP</name>
    <name evidence="4" type="ORF">SAMN04490247_0531</name>
</gene>
<comment type="similarity">
    <text evidence="3">Belongs to the bacterial ribosomal protein bS16 family.</text>
</comment>
<evidence type="ECO:0000256" key="2">
    <source>
        <dbReference type="ARBA" id="ARBA00023274"/>
    </source>
</evidence>